<protein>
    <recommendedName>
        <fullName evidence="4">Histidine kinase CheA-like homodimeric domain-containing protein</fullName>
    </recommendedName>
</protein>
<feature type="chain" id="PRO_5002693742" description="Histidine kinase CheA-like homodimeric domain-containing protein" evidence="3">
    <location>
        <begin position="40"/>
        <end position="322"/>
    </location>
</feature>
<feature type="compositionally biased region" description="Low complexity" evidence="2">
    <location>
        <begin position="105"/>
        <end position="123"/>
    </location>
</feature>
<dbReference type="InterPro" id="IPR025645">
    <property type="entry name" value="DUF4349"/>
</dbReference>
<feature type="signal peptide" evidence="3">
    <location>
        <begin position="1"/>
        <end position="39"/>
    </location>
</feature>
<evidence type="ECO:0000259" key="4">
    <source>
        <dbReference type="SMART" id="SM01231"/>
    </source>
</evidence>
<dbReference type="RefSeq" id="WP_006972756.1">
    <property type="nucleotide sequence ID" value="NZ_ABCS01000035.1"/>
</dbReference>
<keyword evidence="6" id="KW-1185">Reference proteome</keyword>
<dbReference type="Proteomes" id="UP000005801">
    <property type="component" value="Unassembled WGS sequence"/>
</dbReference>
<reference evidence="5 6" key="1">
    <citation type="submission" date="2007-06" db="EMBL/GenBank/DDBJ databases">
        <authorList>
            <person name="Shimkets L."/>
            <person name="Ferriera S."/>
            <person name="Johnson J."/>
            <person name="Kravitz S."/>
            <person name="Beeson K."/>
            <person name="Sutton G."/>
            <person name="Rogers Y.-H."/>
            <person name="Friedman R."/>
            <person name="Frazier M."/>
            <person name="Venter J.C."/>
        </authorList>
    </citation>
    <scope>NUCLEOTIDE SEQUENCE [LARGE SCALE GENOMIC DNA]</scope>
    <source>
        <strain evidence="5 6">SIR-1</strain>
    </source>
</reference>
<dbReference type="InterPro" id="IPR004105">
    <property type="entry name" value="CheA-like_dim"/>
</dbReference>
<evidence type="ECO:0000313" key="6">
    <source>
        <dbReference type="Proteomes" id="UP000005801"/>
    </source>
</evidence>
<feature type="coiled-coil region" evidence="1">
    <location>
        <begin position="235"/>
        <end position="282"/>
    </location>
</feature>
<dbReference type="GO" id="GO:0000155">
    <property type="term" value="F:phosphorelay sensor kinase activity"/>
    <property type="evidence" value="ECO:0007669"/>
    <property type="project" value="InterPro"/>
</dbReference>
<name>A6G7R1_9BACT</name>
<dbReference type="EMBL" id="ABCS01000035">
    <property type="protein sequence ID" value="EDM78139.1"/>
    <property type="molecule type" value="Genomic_DNA"/>
</dbReference>
<dbReference type="GO" id="GO:0005737">
    <property type="term" value="C:cytoplasm"/>
    <property type="evidence" value="ECO:0007669"/>
    <property type="project" value="InterPro"/>
</dbReference>
<dbReference type="eggNOG" id="COG3206">
    <property type="taxonomic scope" value="Bacteria"/>
</dbReference>
<dbReference type="STRING" id="391625.PPSIR1_34517"/>
<keyword evidence="1" id="KW-0175">Coiled coil</keyword>
<dbReference type="PROSITE" id="PS51257">
    <property type="entry name" value="PROKAR_LIPOPROTEIN"/>
    <property type="match status" value="1"/>
</dbReference>
<organism evidence="5 6">
    <name type="scientific">Plesiocystis pacifica SIR-1</name>
    <dbReference type="NCBI Taxonomy" id="391625"/>
    <lineage>
        <taxon>Bacteria</taxon>
        <taxon>Pseudomonadati</taxon>
        <taxon>Myxococcota</taxon>
        <taxon>Polyangia</taxon>
        <taxon>Nannocystales</taxon>
        <taxon>Nannocystaceae</taxon>
        <taxon>Plesiocystis</taxon>
    </lineage>
</organism>
<dbReference type="OrthoDB" id="186919at2"/>
<proteinExistence type="predicted"/>
<dbReference type="SMART" id="SM01231">
    <property type="entry name" value="H-kinase_dim"/>
    <property type="match status" value="1"/>
</dbReference>
<evidence type="ECO:0000256" key="3">
    <source>
        <dbReference type="SAM" id="SignalP"/>
    </source>
</evidence>
<accession>A6G7R1</accession>
<dbReference type="GO" id="GO:0006935">
    <property type="term" value="P:chemotaxis"/>
    <property type="evidence" value="ECO:0007669"/>
    <property type="project" value="InterPro"/>
</dbReference>
<feature type="compositionally biased region" description="Basic residues" evidence="2">
    <location>
        <begin position="88"/>
        <end position="101"/>
    </location>
</feature>
<evidence type="ECO:0000256" key="2">
    <source>
        <dbReference type="SAM" id="MobiDB-lite"/>
    </source>
</evidence>
<keyword evidence="3" id="KW-0732">Signal</keyword>
<feature type="domain" description="Histidine kinase CheA-like homodimeric" evidence="4">
    <location>
        <begin position="188"/>
        <end position="269"/>
    </location>
</feature>
<evidence type="ECO:0000313" key="5">
    <source>
        <dbReference type="EMBL" id="EDM78139.1"/>
    </source>
</evidence>
<sequence>MIDPKLALPSSARAWFLACARMVLVFVCALGLSACAARAYDVPDSAYGGDYGGGGYDDDYASADYMEMEYDEVAAEESISLAGTTSARRARSGGARMKRRERVQGASPPGEPMAEPAEAPMDTGGEGEATENGATTEPEPDAAEPTKRQIIYTAFMRVATFDVPSALEAVQAMAEDYGGWIQGWNDDAITIRVPAERLEQAMDAVGELGVVEARNLESQDVTAEFTDLDSRIRVLESMQAHLQELLKQAKTVEQSLKIRRALDQVTMELELLRARMRNLSEAIAFSTLTVQFTERGPGTDVPTSNDPFPWVDGLGVEATEYR</sequence>
<dbReference type="AlphaFoldDB" id="A6G7R1"/>
<gene>
    <name evidence="5" type="ORF">PPSIR1_34517</name>
</gene>
<feature type="region of interest" description="Disordered" evidence="2">
    <location>
        <begin position="84"/>
        <end position="145"/>
    </location>
</feature>
<evidence type="ECO:0000256" key="1">
    <source>
        <dbReference type="SAM" id="Coils"/>
    </source>
</evidence>
<comment type="caution">
    <text evidence="5">The sequence shown here is derived from an EMBL/GenBank/DDBJ whole genome shotgun (WGS) entry which is preliminary data.</text>
</comment>
<dbReference type="Pfam" id="PF14257">
    <property type="entry name" value="DUF4349"/>
    <property type="match status" value="1"/>
</dbReference>